<proteinExistence type="inferred from homology"/>
<dbReference type="GO" id="GO:0042597">
    <property type="term" value="C:periplasmic space"/>
    <property type="evidence" value="ECO:0007669"/>
    <property type="project" value="UniProtKB-ARBA"/>
</dbReference>
<protein>
    <submittedName>
        <fullName evidence="6">ABC transporter substrate-binding protein</fullName>
    </submittedName>
</protein>
<dbReference type="AlphaFoldDB" id="A0A923LGL3"/>
<evidence type="ECO:0000256" key="1">
    <source>
        <dbReference type="ARBA" id="ARBA00005695"/>
    </source>
</evidence>
<dbReference type="PIRSF" id="PIRSF002741">
    <property type="entry name" value="MppA"/>
    <property type="match status" value="1"/>
</dbReference>
<name>A0A923LGL3_9FIRM</name>
<evidence type="ECO:0000256" key="4">
    <source>
        <dbReference type="SAM" id="SignalP"/>
    </source>
</evidence>
<dbReference type="InterPro" id="IPR039424">
    <property type="entry name" value="SBP_5"/>
</dbReference>
<evidence type="ECO:0000256" key="3">
    <source>
        <dbReference type="ARBA" id="ARBA00022729"/>
    </source>
</evidence>
<keyword evidence="7" id="KW-1185">Reference proteome</keyword>
<dbReference type="RefSeq" id="WP_186874995.1">
    <property type="nucleotide sequence ID" value="NZ_JACOPF010000001.1"/>
</dbReference>
<feature type="chain" id="PRO_5036726207" evidence="4">
    <location>
        <begin position="27"/>
        <end position="532"/>
    </location>
</feature>
<comment type="caution">
    <text evidence="6">The sequence shown here is derived from an EMBL/GenBank/DDBJ whole genome shotgun (WGS) entry which is preliminary data.</text>
</comment>
<dbReference type="EMBL" id="JACOPF010000001">
    <property type="protein sequence ID" value="MBC5688378.1"/>
    <property type="molecule type" value="Genomic_DNA"/>
</dbReference>
<comment type="similarity">
    <text evidence="1">Belongs to the bacterial solute-binding protein 5 family.</text>
</comment>
<accession>A0A923LGL3</accession>
<organism evidence="6 7">
    <name type="scientific">Mediterraneibacter hominis</name>
    <dbReference type="NCBI Taxonomy" id="2763054"/>
    <lineage>
        <taxon>Bacteria</taxon>
        <taxon>Bacillati</taxon>
        <taxon>Bacillota</taxon>
        <taxon>Clostridia</taxon>
        <taxon>Lachnospirales</taxon>
        <taxon>Lachnospiraceae</taxon>
        <taxon>Mediterraneibacter</taxon>
    </lineage>
</organism>
<dbReference type="GO" id="GO:0043190">
    <property type="term" value="C:ATP-binding cassette (ABC) transporter complex"/>
    <property type="evidence" value="ECO:0007669"/>
    <property type="project" value="InterPro"/>
</dbReference>
<dbReference type="PANTHER" id="PTHR30290">
    <property type="entry name" value="PERIPLASMIC BINDING COMPONENT OF ABC TRANSPORTER"/>
    <property type="match status" value="1"/>
</dbReference>
<dbReference type="Gene3D" id="3.10.105.10">
    <property type="entry name" value="Dipeptide-binding Protein, Domain 3"/>
    <property type="match status" value="1"/>
</dbReference>
<evidence type="ECO:0000313" key="6">
    <source>
        <dbReference type="EMBL" id="MBC5688378.1"/>
    </source>
</evidence>
<dbReference type="CDD" id="cd00995">
    <property type="entry name" value="PBP2_NikA_DppA_OppA_like"/>
    <property type="match status" value="1"/>
</dbReference>
<dbReference type="GO" id="GO:1904680">
    <property type="term" value="F:peptide transmembrane transporter activity"/>
    <property type="evidence" value="ECO:0007669"/>
    <property type="project" value="TreeGrafter"/>
</dbReference>
<feature type="domain" description="Solute-binding protein family 5" evidence="5">
    <location>
        <begin position="98"/>
        <end position="446"/>
    </location>
</feature>
<sequence length="532" mass="58674">MAGKKLKKFMAALLAGVMVLSMTACGSGKTSGNEGAAAEEAEEGALVVGIYSGIDTLNPWANGRIMHDMVTYMLYETLASRQGGATDLDYILMKGYEQIDDTTYNVEIYDYIKDAEGNSITAADVVFSFEQYMANWATDVESISAIDDYHVQLKMNSTAEGTFEYIVCKVPIASEKAYNDSPDQFATTSCGTMPYTVAGGEDYVNGSKIIARKTDSYWQTDESLIYPGSVANSDVIQLDIIEESTQMALAIEEGTVSFAQYLDPQLLDEVKSRENLEVFPLSAAEDRGILFCMTEESPFYDNLALRQAVLYAIDNEAVAEACGYGYATPSKVSCGDAELTIGYDSSWETEPYAYDPEKAKELLTEAGYDAGELTIRCLCNDNQTITTMWTIIQANLQEVGINAELNVCEGTTYGSYRDGTSGQYDLAYPGPGNDGYVTGDLWKTLFNRNNYSSGRTMGGGLDDELQALYDAIAAPDGYTQENLNAFYEYITDNALYYQIYSLPFYGAYDKDKIADYYTDYNRFVRPNTIVVK</sequence>
<dbReference type="GO" id="GO:0015833">
    <property type="term" value="P:peptide transport"/>
    <property type="evidence" value="ECO:0007669"/>
    <property type="project" value="TreeGrafter"/>
</dbReference>
<keyword evidence="3 4" id="KW-0732">Signal</keyword>
<dbReference type="Proteomes" id="UP000652477">
    <property type="component" value="Unassembled WGS sequence"/>
</dbReference>
<dbReference type="Pfam" id="PF00496">
    <property type="entry name" value="SBP_bac_5"/>
    <property type="match status" value="1"/>
</dbReference>
<dbReference type="Gene3D" id="3.40.190.10">
    <property type="entry name" value="Periplasmic binding protein-like II"/>
    <property type="match status" value="1"/>
</dbReference>
<dbReference type="PANTHER" id="PTHR30290:SF9">
    <property type="entry name" value="OLIGOPEPTIDE-BINDING PROTEIN APPA"/>
    <property type="match status" value="1"/>
</dbReference>
<reference evidence="6" key="1">
    <citation type="submission" date="2020-08" db="EMBL/GenBank/DDBJ databases">
        <title>Genome public.</title>
        <authorList>
            <person name="Liu C."/>
            <person name="Sun Q."/>
        </authorList>
    </citation>
    <scope>NUCLEOTIDE SEQUENCE</scope>
    <source>
        <strain evidence="6">NSJ-55</strain>
    </source>
</reference>
<feature type="signal peptide" evidence="4">
    <location>
        <begin position="1"/>
        <end position="26"/>
    </location>
</feature>
<dbReference type="PROSITE" id="PS51257">
    <property type="entry name" value="PROKAR_LIPOPROTEIN"/>
    <property type="match status" value="1"/>
</dbReference>
<keyword evidence="2" id="KW-0813">Transport</keyword>
<evidence type="ECO:0000256" key="2">
    <source>
        <dbReference type="ARBA" id="ARBA00022448"/>
    </source>
</evidence>
<evidence type="ECO:0000313" key="7">
    <source>
        <dbReference type="Proteomes" id="UP000652477"/>
    </source>
</evidence>
<evidence type="ECO:0000259" key="5">
    <source>
        <dbReference type="Pfam" id="PF00496"/>
    </source>
</evidence>
<dbReference type="SUPFAM" id="SSF53850">
    <property type="entry name" value="Periplasmic binding protein-like II"/>
    <property type="match status" value="1"/>
</dbReference>
<gene>
    <name evidence="6" type="ORF">H8S37_05475</name>
</gene>
<dbReference type="InterPro" id="IPR030678">
    <property type="entry name" value="Peptide/Ni-bd"/>
</dbReference>
<dbReference type="InterPro" id="IPR000914">
    <property type="entry name" value="SBP_5_dom"/>
</dbReference>